<evidence type="ECO:0000313" key="1">
    <source>
        <dbReference type="EMBL" id="KAK3689243.1"/>
    </source>
</evidence>
<protein>
    <submittedName>
        <fullName evidence="1">Uncharacterized protein</fullName>
    </submittedName>
</protein>
<proteinExistence type="predicted"/>
<reference evidence="1" key="1">
    <citation type="journal article" date="2023" name="Mol. Phylogenet. Evol.">
        <title>Genome-scale phylogeny and comparative genomics of the fungal order Sordariales.</title>
        <authorList>
            <person name="Hensen N."/>
            <person name="Bonometti L."/>
            <person name="Westerberg I."/>
            <person name="Brannstrom I.O."/>
            <person name="Guillou S."/>
            <person name="Cros-Aarteil S."/>
            <person name="Calhoun S."/>
            <person name="Haridas S."/>
            <person name="Kuo A."/>
            <person name="Mondo S."/>
            <person name="Pangilinan J."/>
            <person name="Riley R."/>
            <person name="LaButti K."/>
            <person name="Andreopoulos B."/>
            <person name="Lipzen A."/>
            <person name="Chen C."/>
            <person name="Yan M."/>
            <person name="Daum C."/>
            <person name="Ng V."/>
            <person name="Clum A."/>
            <person name="Steindorff A."/>
            <person name="Ohm R.A."/>
            <person name="Martin F."/>
            <person name="Silar P."/>
            <person name="Natvig D.O."/>
            <person name="Lalanne C."/>
            <person name="Gautier V."/>
            <person name="Ament-Velasquez S.L."/>
            <person name="Kruys A."/>
            <person name="Hutchinson M.I."/>
            <person name="Powell A.J."/>
            <person name="Barry K."/>
            <person name="Miller A.N."/>
            <person name="Grigoriev I.V."/>
            <person name="Debuchy R."/>
            <person name="Gladieux P."/>
            <person name="Hiltunen Thoren M."/>
            <person name="Johannesson H."/>
        </authorList>
    </citation>
    <scope>NUCLEOTIDE SEQUENCE</scope>
    <source>
        <strain evidence="1">CBS 314.62</strain>
    </source>
</reference>
<keyword evidence="2" id="KW-1185">Reference proteome</keyword>
<dbReference type="AlphaFoldDB" id="A0AAE0XB77"/>
<reference evidence="1" key="2">
    <citation type="submission" date="2023-06" db="EMBL/GenBank/DDBJ databases">
        <authorList>
            <consortium name="Lawrence Berkeley National Laboratory"/>
            <person name="Haridas S."/>
            <person name="Hensen N."/>
            <person name="Bonometti L."/>
            <person name="Westerberg I."/>
            <person name="Brannstrom I.O."/>
            <person name="Guillou S."/>
            <person name="Cros-Aarteil S."/>
            <person name="Calhoun S."/>
            <person name="Kuo A."/>
            <person name="Mondo S."/>
            <person name="Pangilinan J."/>
            <person name="Riley R."/>
            <person name="Labutti K."/>
            <person name="Andreopoulos B."/>
            <person name="Lipzen A."/>
            <person name="Chen C."/>
            <person name="Yanf M."/>
            <person name="Daum C."/>
            <person name="Ng V."/>
            <person name="Clum A."/>
            <person name="Steindorff A."/>
            <person name="Ohm R."/>
            <person name="Martin F."/>
            <person name="Silar P."/>
            <person name="Natvig D."/>
            <person name="Lalanne C."/>
            <person name="Gautier V."/>
            <person name="Ament-Velasquez S.L."/>
            <person name="Kruys A."/>
            <person name="Hutchinson M.I."/>
            <person name="Powell A.J."/>
            <person name="Barry K."/>
            <person name="Miller A.N."/>
            <person name="Grigoriev I.V."/>
            <person name="Debuchy R."/>
            <person name="Gladieux P."/>
            <person name="Thoren M.H."/>
            <person name="Johannesson H."/>
        </authorList>
    </citation>
    <scope>NUCLEOTIDE SEQUENCE</scope>
    <source>
        <strain evidence="1">CBS 314.62</strain>
    </source>
</reference>
<name>A0AAE0XB77_9PEZI</name>
<dbReference type="EMBL" id="JAULSO010000002">
    <property type="protein sequence ID" value="KAK3689243.1"/>
    <property type="molecule type" value="Genomic_DNA"/>
</dbReference>
<accession>A0AAE0XB77</accession>
<evidence type="ECO:0000313" key="2">
    <source>
        <dbReference type="Proteomes" id="UP001270362"/>
    </source>
</evidence>
<comment type="caution">
    <text evidence="1">The sequence shown here is derived from an EMBL/GenBank/DDBJ whole genome shotgun (WGS) entry which is preliminary data.</text>
</comment>
<gene>
    <name evidence="1" type="ORF">B0T22DRAFT_440730</name>
</gene>
<dbReference type="Proteomes" id="UP001270362">
    <property type="component" value="Unassembled WGS sequence"/>
</dbReference>
<organism evidence="1 2">
    <name type="scientific">Podospora appendiculata</name>
    <dbReference type="NCBI Taxonomy" id="314037"/>
    <lineage>
        <taxon>Eukaryota</taxon>
        <taxon>Fungi</taxon>
        <taxon>Dikarya</taxon>
        <taxon>Ascomycota</taxon>
        <taxon>Pezizomycotina</taxon>
        <taxon>Sordariomycetes</taxon>
        <taxon>Sordariomycetidae</taxon>
        <taxon>Sordariales</taxon>
        <taxon>Podosporaceae</taxon>
        <taxon>Podospora</taxon>
    </lineage>
</organism>
<sequence>MCKISKTFYYCAIGETLDPVCPNVRNGRNYVFRIEWDDALATQCDKYGGTDPRDCPGKKLTERHAKLLACGPCGRRINEARGSRLEAAIMQERKVSVAPAVSKATGGRINAASAHEKKASGLVSKARRPPKASSMSTSRSLYFSQLEMRIYTASIVVTFDTTGTSYSKRTIVGFLLANFQVATEPKIYTDPLHHAIVPARQLWHSLFEELPSDVKSVK</sequence>